<feature type="domain" description="C2H2-type" evidence="13">
    <location>
        <begin position="508"/>
        <end position="535"/>
    </location>
</feature>
<feature type="region of interest" description="Disordered" evidence="12">
    <location>
        <begin position="317"/>
        <end position="355"/>
    </location>
</feature>
<evidence type="ECO:0000256" key="9">
    <source>
        <dbReference type="ARBA" id="ARBA00023163"/>
    </source>
</evidence>
<feature type="compositionally biased region" description="Low complexity" evidence="12">
    <location>
        <begin position="80"/>
        <end position="93"/>
    </location>
</feature>
<evidence type="ECO:0000256" key="11">
    <source>
        <dbReference type="PROSITE-ProRule" id="PRU00042"/>
    </source>
</evidence>
<dbReference type="GO" id="GO:0071277">
    <property type="term" value="P:cellular response to calcium ion"/>
    <property type="evidence" value="ECO:0007669"/>
    <property type="project" value="EnsemblFungi"/>
</dbReference>
<dbReference type="GO" id="GO:0010765">
    <property type="term" value="P:positive regulation of sodium ion transport"/>
    <property type="evidence" value="ECO:0007669"/>
    <property type="project" value="EnsemblFungi"/>
</dbReference>
<evidence type="ECO:0000313" key="15">
    <source>
        <dbReference type="Proteomes" id="UP000187013"/>
    </source>
</evidence>
<dbReference type="GO" id="GO:0071469">
    <property type="term" value="P:cellular response to alkaline pH"/>
    <property type="evidence" value="ECO:0007669"/>
    <property type="project" value="EnsemblFungi"/>
</dbReference>
<accession>A0A1Q2ZSR8</accession>
<dbReference type="InterPro" id="IPR036236">
    <property type="entry name" value="Znf_C2H2_sf"/>
</dbReference>
<feature type="domain" description="C2H2-type" evidence="13">
    <location>
        <begin position="536"/>
        <end position="563"/>
    </location>
</feature>
<dbReference type="Pfam" id="PF00096">
    <property type="entry name" value="zf-C2H2"/>
    <property type="match status" value="2"/>
</dbReference>
<dbReference type="GO" id="GO:0071475">
    <property type="term" value="P:cellular hyperosmotic salinity response"/>
    <property type="evidence" value="ECO:0007669"/>
    <property type="project" value="EnsemblFungi"/>
</dbReference>
<dbReference type="PROSITE" id="PS50157">
    <property type="entry name" value="ZINC_FINGER_C2H2_2"/>
    <property type="match status" value="3"/>
</dbReference>
<dbReference type="GO" id="GO:0005634">
    <property type="term" value="C:nucleus"/>
    <property type="evidence" value="ECO:0007669"/>
    <property type="project" value="UniProtKB-SubCell"/>
</dbReference>
<feature type="region of interest" description="Disordered" evidence="12">
    <location>
        <begin position="389"/>
        <end position="481"/>
    </location>
</feature>
<evidence type="ECO:0000313" key="14">
    <source>
        <dbReference type="EMBL" id="GAV46511.1"/>
    </source>
</evidence>
<feature type="domain" description="C2H2-type" evidence="13">
    <location>
        <begin position="564"/>
        <end position="600"/>
    </location>
</feature>
<dbReference type="FunFam" id="3.30.160.60:FF:000239">
    <property type="entry name" value="C2H2 type zinc finger protein"/>
    <property type="match status" value="1"/>
</dbReference>
<keyword evidence="9" id="KW-0804">Transcription</keyword>
<dbReference type="GO" id="GO:2001040">
    <property type="term" value="P:positive regulation of cellular response to drug"/>
    <property type="evidence" value="ECO:0007669"/>
    <property type="project" value="EnsemblFungi"/>
</dbReference>
<feature type="compositionally biased region" description="Basic residues" evidence="12">
    <location>
        <begin position="397"/>
        <end position="413"/>
    </location>
</feature>
<evidence type="ECO:0000256" key="6">
    <source>
        <dbReference type="ARBA" id="ARBA00022771"/>
    </source>
</evidence>
<dbReference type="GO" id="GO:0006031">
    <property type="term" value="P:chitin biosynthetic process"/>
    <property type="evidence" value="ECO:0007669"/>
    <property type="project" value="EnsemblFungi"/>
</dbReference>
<organism evidence="14 15">
    <name type="scientific">Zygosaccharomyces rouxii</name>
    <dbReference type="NCBI Taxonomy" id="4956"/>
    <lineage>
        <taxon>Eukaryota</taxon>
        <taxon>Fungi</taxon>
        <taxon>Dikarya</taxon>
        <taxon>Ascomycota</taxon>
        <taxon>Saccharomycotina</taxon>
        <taxon>Saccharomycetes</taxon>
        <taxon>Saccharomycetales</taxon>
        <taxon>Saccharomycetaceae</taxon>
        <taxon>Zygosaccharomyces</taxon>
    </lineage>
</organism>
<dbReference type="FunFam" id="3.30.160.60:FF:000181">
    <property type="entry name" value="C2H2 type zinc finger protein"/>
    <property type="match status" value="1"/>
</dbReference>
<keyword evidence="8" id="KW-0805">Transcription regulation</keyword>
<evidence type="ECO:0000256" key="4">
    <source>
        <dbReference type="ARBA" id="ARBA00022723"/>
    </source>
</evidence>
<dbReference type="OrthoDB" id="8117402at2759"/>
<dbReference type="SMART" id="SM00355">
    <property type="entry name" value="ZnF_C2H2"/>
    <property type="match status" value="2"/>
</dbReference>
<dbReference type="OMA" id="TESNYHT"/>
<feature type="region of interest" description="Disordered" evidence="12">
    <location>
        <begin position="1"/>
        <end position="34"/>
    </location>
</feature>
<keyword evidence="6 11" id="KW-0863">Zinc-finger</keyword>
<sequence>MSNPLEELSDGQNQEVLIGSSGDGNNAKRGEAHTEMSYLNARPFIKPEVLEFSSPELEERNENAFVQNYALQQNNNQTHNDSSYNNSNNDNNYGKNGEPLPSLNTNEMFFSPSSTSSQNWRTPTLKVEDHDGWQEMLEPSPMSHQDVQSSQPFESDRRFLSTSSWQPENDPYTSDLDSDFGGTSSVYHTPNLTAQDATIASPAMSYLTTGDDEVDDLLSVKSGVSSNSNCMLPRNSDGYKHVTNINELDNLLTVINDHFDLELNDLGSSSVPSNNQELRRDMDLEMPNQQQSQSIQPPPVISIQEFPEQPIMNRNEDQHLPEQDSSPSPEETVPLQRQRDKQHDAYSNLKQQQTQQQQTQQQQTQQQQQQQQQQLQNILLCPTDSLSDASYEEMRSGRIKKRRASHGSRRLSRASRSSSVSPDEKARSLGEDSDRLLELADLQLPSPIPSRQNSNNSGGDTNNNANDSSNDFTKAGGKSMGALEEGETLQNLSGNTKKRLSQKNPAAFACELCGKRFTRPYNLKSHLRTHTNERPFECSICGKAFARQHDRKRHEDLHTGKKRYVCGGTLKNGSSWGCGKKFARSDALGRHFKTESGRRCIVPLYEEASREKGFIPDLP</sequence>
<dbReference type="SUPFAM" id="SSF57667">
    <property type="entry name" value="beta-beta-alpha zinc fingers"/>
    <property type="match status" value="2"/>
</dbReference>
<comment type="subcellular location">
    <subcellularLocation>
        <location evidence="2">Cytoplasm</location>
    </subcellularLocation>
    <subcellularLocation>
        <location evidence="1">Nucleus</location>
    </subcellularLocation>
</comment>
<dbReference type="PANTHER" id="PTHR24388">
    <property type="entry name" value="ZINC FINGER PROTEIN"/>
    <property type="match status" value="1"/>
</dbReference>
<dbReference type="GO" id="GO:0000978">
    <property type="term" value="F:RNA polymerase II cis-regulatory region sequence-specific DNA binding"/>
    <property type="evidence" value="ECO:0007669"/>
    <property type="project" value="TreeGrafter"/>
</dbReference>
<dbReference type="PANTHER" id="PTHR24388:SF54">
    <property type="entry name" value="PROTEIN ESCARGOT"/>
    <property type="match status" value="1"/>
</dbReference>
<dbReference type="GO" id="GO:0005737">
    <property type="term" value="C:cytoplasm"/>
    <property type="evidence" value="ECO:0007669"/>
    <property type="project" value="UniProtKB-SubCell"/>
</dbReference>
<feature type="compositionally biased region" description="Polar residues" evidence="12">
    <location>
        <begin position="102"/>
        <end position="122"/>
    </location>
</feature>
<evidence type="ECO:0000256" key="1">
    <source>
        <dbReference type="ARBA" id="ARBA00004123"/>
    </source>
</evidence>
<dbReference type="GO" id="GO:0030007">
    <property type="term" value="P:intracellular potassium ion homeostasis"/>
    <property type="evidence" value="ECO:0007669"/>
    <property type="project" value="EnsemblFungi"/>
</dbReference>
<reference evidence="14 15" key="1">
    <citation type="submission" date="2016-08" db="EMBL/GenBank/DDBJ databases">
        <title>Draft genome sequence of allopolyploid Zygosaccharomyces rouxii.</title>
        <authorList>
            <person name="Watanabe J."/>
            <person name="Uehara K."/>
            <person name="Mogi Y."/>
            <person name="Tsukioka Y."/>
        </authorList>
    </citation>
    <scope>NUCLEOTIDE SEQUENCE [LARGE SCALE GENOMIC DNA]</scope>
    <source>
        <strain evidence="14 15">NBRC 110957</strain>
    </source>
</reference>
<dbReference type="FunFam" id="3.30.160.60:FF:002218">
    <property type="entry name" value="Transcriptional regulator CRZ1"/>
    <property type="match status" value="1"/>
</dbReference>
<dbReference type="AlphaFoldDB" id="A0A1Q2ZSR8"/>
<dbReference type="GO" id="GO:0071444">
    <property type="term" value="P:cellular response to pheromone"/>
    <property type="evidence" value="ECO:0007669"/>
    <property type="project" value="EnsemblFungi"/>
</dbReference>
<evidence type="ECO:0000256" key="3">
    <source>
        <dbReference type="ARBA" id="ARBA00022490"/>
    </source>
</evidence>
<dbReference type="GO" id="GO:0001228">
    <property type="term" value="F:DNA-binding transcription activator activity, RNA polymerase II-specific"/>
    <property type="evidence" value="ECO:0007669"/>
    <property type="project" value="EnsemblFungi"/>
</dbReference>
<evidence type="ECO:0000256" key="5">
    <source>
        <dbReference type="ARBA" id="ARBA00022737"/>
    </source>
</evidence>
<keyword evidence="4" id="KW-0479">Metal-binding</keyword>
<dbReference type="Gene3D" id="3.30.160.60">
    <property type="entry name" value="Classic Zinc Finger"/>
    <property type="match status" value="3"/>
</dbReference>
<proteinExistence type="predicted"/>
<keyword evidence="10" id="KW-0539">Nucleus</keyword>
<dbReference type="GO" id="GO:0008270">
    <property type="term" value="F:zinc ion binding"/>
    <property type="evidence" value="ECO:0007669"/>
    <property type="project" value="UniProtKB-KW"/>
</dbReference>
<name>A0A1Q2ZSR8_ZYGRO</name>
<comment type="caution">
    <text evidence="14">The sequence shown here is derived from an EMBL/GenBank/DDBJ whole genome shotgun (WGS) entry which is preliminary data.</text>
</comment>
<evidence type="ECO:0000256" key="10">
    <source>
        <dbReference type="ARBA" id="ARBA00023242"/>
    </source>
</evidence>
<dbReference type="PROSITE" id="PS00028">
    <property type="entry name" value="ZINC_FINGER_C2H2_1"/>
    <property type="match status" value="2"/>
</dbReference>
<keyword evidence="7" id="KW-0862">Zinc</keyword>
<dbReference type="eggNOG" id="KOG1721">
    <property type="taxonomic scope" value="Eukaryota"/>
</dbReference>
<feature type="compositionally biased region" description="Basic and acidic residues" evidence="12">
    <location>
        <begin position="422"/>
        <end position="438"/>
    </location>
</feature>
<dbReference type="Proteomes" id="UP000187013">
    <property type="component" value="Unassembled WGS sequence"/>
</dbReference>
<feature type="region of interest" description="Disordered" evidence="12">
    <location>
        <begin position="75"/>
        <end position="122"/>
    </location>
</feature>
<keyword evidence="5" id="KW-0677">Repeat</keyword>
<dbReference type="InterPro" id="IPR013087">
    <property type="entry name" value="Znf_C2H2_type"/>
</dbReference>
<dbReference type="InterPro" id="IPR050527">
    <property type="entry name" value="Snail/Krueppel_Znf"/>
</dbReference>
<feature type="compositionally biased region" description="Low complexity" evidence="12">
    <location>
        <begin position="453"/>
        <end position="471"/>
    </location>
</feature>
<dbReference type="EMBL" id="BDGX01000001">
    <property type="protein sequence ID" value="GAV46511.1"/>
    <property type="molecule type" value="Genomic_DNA"/>
</dbReference>
<feature type="region of interest" description="Disordered" evidence="12">
    <location>
        <begin position="136"/>
        <end position="178"/>
    </location>
</feature>
<dbReference type="GO" id="GO:0071483">
    <property type="term" value="P:cellular response to blue light"/>
    <property type="evidence" value="ECO:0007669"/>
    <property type="project" value="EnsemblFungi"/>
</dbReference>
<gene>
    <name evidence="14" type="ORF">ZYGR_0A01030</name>
</gene>
<feature type="compositionally biased region" description="Polar residues" evidence="12">
    <location>
        <begin position="142"/>
        <end position="153"/>
    </location>
</feature>
<evidence type="ECO:0000256" key="8">
    <source>
        <dbReference type="ARBA" id="ARBA00023015"/>
    </source>
</evidence>
<protein>
    <recommendedName>
        <fullName evidence="13">C2H2-type domain-containing protein</fullName>
    </recommendedName>
</protein>
<evidence type="ECO:0000256" key="2">
    <source>
        <dbReference type="ARBA" id="ARBA00004496"/>
    </source>
</evidence>
<evidence type="ECO:0000256" key="7">
    <source>
        <dbReference type="ARBA" id="ARBA00022833"/>
    </source>
</evidence>
<keyword evidence="3" id="KW-0963">Cytoplasm</keyword>
<evidence type="ECO:0000256" key="12">
    <source>
        <dbReference type="SAM" id="MobiDB-lite"/>
    </source>
</evidence>
<evidence type="ECO:0000259" key="13">
    <source>
        <dbReference type="PROSITE" id="PS50157"/>
    </source>
</evidence>